<dbReference type="Proteomes" id="UP000470772">
    <property type="component" value="Unassembled WGS sequence"/>
</dbReference>
<dbReference type="Pfam" id="PF01206">
    <property type="entry name" value="TusA"/>
    <property type="match status" value="1"/>
</dbReference>
<sequence length="330" mass="37268">MRARINPEHIDVFKDIKKSALVYGLREVKKMDYGYSAKLRWMSSSLNVFAYVKGNQVKIVEENGKFVVTVDLAVDAEVKVDCVSISSIVFKPMEWRIAKNLEKYSSFLNNVNNVKSMKERKTRIQLFASTPMRRLDLRGVTCPVPEIETKKAILSAKPYETIEVLVDNPPAIMYTLPEVAKSFNCKYEIEDNGDYATFTFICGGTADTPIDLSRVKDIIRDERGIGKLYMYFNKIKEERNVESFLPSFLEAEGKAMIVASPEGRGWLLTAVIEGNKLISARLDYGNTKLFDEDAINMVTGNVGLIHIFYLIHDDSEGKNHKDSDSNEGGS</sequence>
<dbReference type="RefSeq" id="WP_054838913.1">
    <property type="nucleotide sequence ID" value="NZ_BBBY01000024.1"/>
</dbReference>
<keyword evidence="3" id="KW-1185">Reference proteome</keyword>
<dbReference type="EMBL" id="WGGD01000005">
    <property type="protein sequence ID" value="MUN29022.1"/>
    <property type="molecule type" value="Genomic_DNA"/>
</dbReference>
<proteinExistence type="predicted"/>
<dbReference type="AlphaFoldDB" id="A0A6A9QVC7"/>
<organism evidence="2 3">
    <name type="scientific">Sulfuracidifex metallicus DSM 6482 = JCM 9184</name>
    <dbReference type="NCBI Taxonomy" id="523847"/>
    <lineage>
        <taxon>Archaea</taxon>
        <taxon>Thermoproteota</taxon>
        <taxon>Thermoprotei</taxon>
        <taxon>Sulfolobales</taxon>
        <taxon>Sulfolobaceae</taxon>
        <taxon>Sulfuracidifex</taxon>
    </lineage>
</organism>
<dbReference type="OrthoDB" id="45650at2157"/>
<reference evidence="2 3" key="1">
    <citation type="submission" date="2019-10" db="EMBL/GenBank/DDBJ databases">
        <title>Sequencing and Assembly of Multiple Reported Metal-Biooxidizing Members of the Extremely Thermoacidophilic Archaeal Family Sulfolobaceae.</title>
        <authorList>
            <person name="Counts J.A."/>
            <person name="Kelly R.M."/>
        </authorList>
    </citation>
    <scope>NUCLEOTIDE SEQUENCE [LARGE SCALE GENOMIC DNA]</scope>
    <source>
        <strain evidence="2 3">DSM 6482</strain>
    </source>
</reference>
<dbReference type="PANTHER" id="PTHR33279:SF18">
    <property type="entry name" value="SULFUR CARRIER PROTEIN MJ0990-RELATED"/>
    <property type="match status" value="1"/>
</dbReference>
<feature type="domain" description="UPF0033" evidence="1">
    <location>
        <begin position="134"/>
        <end position="198"/>
    </location>
</feature>
<dbReference type="InterPro" id="IPR036868">
    <property type="entry name" value="TusA-like_sf"/>
</dbReference>
<evidence type="ECO:0000259" key="1">
    <source>
        <dbReference type="Pfam" id="PF01206"/>
    </source>
</evidence>
<evidence type="ECO:0000313" key="2">
    <source>
        <dbReference type="EMBL" id="MUN29022.1"/>
    </source>
</evidence>
<comment type="caution">
    <text evidence="2">The sequence shown here is derived from an EMBL/GenBank/DDBJ whole genome shotgun (WGS) entry which is preliminary data.</text>
</comment>
<dbReference type="CDD" id="cd00291">
    <property type="entry name" value="SirA_YedF_YeeD"/>
    <property type="match status" value="1"/>
</dbReference>
<gene>
    <name evidence="2" type="ORF">GC250_06140</name>
</gene>
<evidence type="ECO:0000313" key="3">
    <source>
        <dbReference type="Proteomes" id="UP000470772"/>
    </source>
</evidence>
<dbReference type="SUPFAM" id="SSF64307">
    <property type="entry name" value="SirA-like"/>
    <property type="match status" value="1"/>
</dbReference>
<protein>
    <recommendedName>
        <fullName evidence="1">UPF0033 domain-containing protein</fullName>
    </recommendedName>
</protein>
<dbReference type="PANTHER" id="PTHR33279">
    <property type="entry name" value="SULFUR CARRIER PROTEIN YEDF-RELATED"/>
    <property type="match status" value="1"/>
</dbReference>
<name>A0A6A9QVC7_SULME</name>
<accession>A0A6A9QVC7</accession>
<dbReference type="Gene3D" id="3.30.110.40">
    <property type="entry name" value="TusA-like domain"/>
    <property type="match status" value="1"/>
</dbReference>
<dbReference type="InterPro" id="IPR001455">
    <property type="entry name" value="TusA-like"/>
</dbReference>